<feature type="domain" description="DUF4124" evidence="1">
    <location>
        <begin position="10"/>
        <end position="46"/>
    </location>
</feature>
<keyword evidence="3" id="KW-1185">Reference proteome</keyword>
<accession>A0ABS5ZIQ0</accession>
<dbReference type="RefSeq" id="WP_215821943.1">
    <property type="nucleotide sequence ID" value="NZ_JAGSOY010000094.1"/>
</dbReference>
<evidence type="ECO:0000313" key="3">
    <source>
        <dbReference type="Proteomes" id="UP000690515"/>
    </source>
</evidence>
<reference evidence="2 3" key="1">
    <citation type="submission" date="2021-04" db="EMBL/GenBank/DDBJ databases">
        <authorList>
            <person name="Pira H."/>
            <person name="Risdian C."/>
            <person name="Wink J."/>
        </authorList>
    </citation>
    <scope>NUCLEOTIDE SEQUENCE [LARGE SCALE GENOMIC DNA]</scope>
    <source>
        <strain evidence="2 3">WH53</strain>
    </source>
</reference>
<dbReference type="Pfam" id="PF13511">
    <property type="entry name" value="DUF4124"/>
    <property type="match status" value="1"/>
</dbReference>
<organism evidence="2 3">
    <name type="scientific">Zooshikella harenae</name>
    <dbReference type="NCBI Taxonomy" id="2827238"/>
    <lineage>
        <taxon>Bacteria</taxon>
        <taxon>Pseudomonadati</taxon>
        <taxon>Pseudomonadota</taxon>
        <taxon>Gammaproteobacteria</taxon>
        <taxon>Oceanospirillales</taxon>
        <taxon>Zooshikellaceae</taxon>
        <taxon>Zooshikella</taxon>
    </lineage>
</organism>
<dbReference type="InterPro" id="IPR025392">
    <property type="entry name" value="DUF4124"/>
</dbReference>
<evidence type="ECO:0000259" key="1">
    <source>
        <dbReference type="Pfam" id="PF13511"/>
    </source>
</evidence>
<comment type="caution">
    <text evidence="2">The sequence shown here is derived from an EMBL/GenBank/DDBJ whole genome shotgun (WGS) entry which is preliminary data.</text>
</comment>
<proteinExistence type="predicted"/>
<evidence type="ECO:0000313" key="2">
    <source>
        <dbReference type="EMBL" id="MBU2713658.1"/>
    </source>
</evidence>
<sequence length="168" mass="19524">MRVLVLVFALMITKNTFAEIYKWVDEYGVTHYSERAPVGIKVKSIKFENEDKNFKEEVDKTDETQKLSKGLTNLIMKDYGNAEELDCQKAVDNGNYSLDVMQENIRRSLKNGYITREKYEKGSAAFDELRITLATDKCENSSDEWKKYYLCLTNSMNTIFSCANKYLK</sequence>
<name>A0ABS5ZIQ0_9GAMM</name>
<gene>
    <name evidence="2" type="ORF">KCG35_21595</name>
</gene>
<protein>
    <submittedName>
        <fullName evidence="2">DUF4124 domain-containing protein</fullName>
    </submittedName>
</protein>
<dbReference type="EMBL" id="JAGSOY010000094">
    <property type="protein sequence ID" value="MBU2713658.1"/>
    <property type="molecule type" value="Genomic_DNA"/>
</dbReference>
<dbReference type="Proteomes" id="UP000690515">
    <property type="component" value="Unassembled WGS sequence"/>
</dbReference>